<gene>
    <name evidence="3" type="ORF">OCK74_23310</name>
</gene>
<accession>A0A9X3BH91</accession>
<dbReference type="InterPro" id="IPR029491">
    <property type="entry name" value="Helicase_HTH"/>
</dbReference>
<feature type="region of interest" description="Disordered" evidence="1">
    <location>
        <begin position="47"/>
        <end position="70"/>
    </location>
</feature>
<organism evidence="3 4">
    <name type="scientific">Paraflavisolibacter caeni</name>
    <dbReference type="NCBI Taxonomy" id="2982496"/>
    <lineage>
        <taxon>Bacteria</taxon>
        <taxon>Pseudomonadati</taxon>
        <taxon>Bacteroidota</taxon>
        <taxon>Chitinophagia</taxon>
        <taxon>Chitinophagales</taxon>
        <taxon>Chitinophagaceae</taxon>
        <taxon>Paraflavisolibacter</taxon>
    </lineage>
</organism>
<proteinExistence type="predicted"/>
<protein>
    <submittedName>
        <fullName evidence="3">Helix-turn-helix domain-containing protein</fullName>
    </submittedName>
</protein>
<evidence type="ECO:0000256" key="1">
    <source>
        <dbReference type="SAM" id="MobiDB-lite"/>
    </source>
</evidence>
<reference evidence="3" key="2">
    <citation type="submission" date="2023-04" db="EMBL/GenBank/DDBJ databases">
        <title>Paracnuella aquatica gen. nov., sp. nov., a member of the family Chitinophagaceae isolated from a hot spring.</title>
        <authorList>
            <person name="Wang C."/>
        </authorList>
    </citation>
    <scope>NUCLEOTIDE SEQUENCE</scope>
    <source>
        <strain evidence="3">LB-8</strain>
    </source>
</reference>
<sequence>MKELQALRLVVERKKLQYQNVQNIAAALYQSKSGAEILEAVEALHKPQPINEPEQQQEHHAKKKEKGETHRLSLQLYKEGKSIAEIAQERNLAPSTIEGHLASFIPTGEINVLELVDQSKLDKILKVLEEESEPVFATSVKNKLGNDYSFSEVRAAMKYWEKEKKESN</sequence>
<comment type="caution">
    <text evidence="3">The sequence shown here is derived from an EMBL/GenBank/DDBJ whole genome shotgun (WGS) entry which is preliminary data.</text>
</comment>
<dbReference type="Pfam" id="PF14493">
    <property type="entry name" value="HTH_40"/>
    <property type="match status" value="1"/>
</dbReference>
<feature type="domain" description="Helicase Helix-turn-helix" evidence="2">
    <location>
        <begin position="69"/>
        <end position="156"/>
    </location>
</feature>
<dbReference type="Proteomes" id="UP001155483">
    <property type="component" value="Unassembled WGS sequence"/>
</dbReference>
<name>A0A9X3BH91_9BACT</name>
<dbReference type="EMBL" id="JAOTIF010000027">
    <property type="protein sequence ID" value="MCU7552069.1"/>
    <property type="molecule type" value="Genomic_DNA"/>
</dbReference>
<dbReference type="AlphaFoldDB" id="A0A9X3BH91"/>
<reference evidence="3" key="1">
    <citation type="submission" date="2022-09" db="EMBL/GenBank/DDBJ databases">
        <authorList>
            <person name="Yuan C."/>
            <person name="Ke Z."/>
        </authorList>
    </citation>
    <scope>NUCLEOTIDE SEQUENCE</scope>
    <source>
        <strain evidence="3">LB-8</strain>
    </source>
</reference>
<evidence type="ECO:0000259" key="2">
    <source>
        <dbReference type="Pfam" id="PF14493"/>
    </source>
</evidence>
<keyword evidence="4" id="KW-1185">Reference proteome</keyword>
<evidence type="ECO:0000313" key="4">
    <source>
        <dbReference type="Proteomes" id="UP001155483"/>
    </source>
</evidence>
<evidence type="ECO:0000313" key="3">
    <source>
        <dbReference type="EMBL" id="MCU7552069.1"/>
    </source>
</evidence>